<keyword evidence="6" id="KW-0479">Metal-binding</keyword>
<comment type="cofactor">
    <cofactor evidence="1">
        <name>heme b</name>
        <dbReference type="ChEBI" id="CHEBI:60344"/>
    </cofactor>
</comment>
<feature type="domain" description="Cytochrome b561" evidence="13">
    <location>
        <begin position="40"/>
        <end position="237"/>
    </location>
</feature>
<dbReference type="InterPro" id="IPR006593">
    <property type="entry name" value="Cyt_b561/ferric_Rdtase_TM"/>
</dbReference>
<dbReference type="GO" id="GO:0140575">
    <property type="term" value="F:transmembrane monodehydroascorbate reductase activity"/>
    <property type="evidence" value="ECO:0007669"/>
    <property type="project" value="InterPro"/>
</dbReference>
<evidence type="ECO:0000256" key="7">
    <source>
        <dbReference type="ARBA" id="ARBA00022982"/>
    </source>
</evidence>
<evidence type="ECO:0000313" key="14">
    <source>
        <dbReference type="EMBL" id="RWQ91726.1"/>
    </source>
</evidence>
<dbReference type="InterPro" id="IPR045150">
    <property type="entry name" value="CYB561D1/2"/>
</dbReference>
<protein>
    <recommendedName>
        <fullName evidence="13">Cytochrome b561 domain-containing protein</fullName>
    </recommendedName>
</protein>
<dbReference type="STRING" id="264951.A0A443HIY8"/>
<feature type="transmembrane region" description="Helical" evidence="12">
    <location>
        <begin position="140"/>
        <end position="166"/>
    </location>
</feature>
<dbReference type="Pfam" id="PF03188">
    <property type="entry name" value="Cytochrom_B561"/>
    <property type="match status" value="1"/>
</dbReference>
<dbReference type="PANTHER" id="PTHR15422:SF45">
    <property type="entry name" value="CYTOCHROME B561 DOMAIN-CONTAINING PROTEIN"/>
    <property type="match status" value="1"/>
</dbReference>
<dbReference type="RefSeq" id="XP_028481371.1">
    <property type="nucleotide sequence ID" value="XM_028625202.1"/>
</dbReference>
<evidence type="ECO:0000256" key="10">
    <source>
        <dbReference type="ARBA" id="ARBA00023136"/>
    </source>
</evidence>
<keyword evidence="8 12" id="KW-1133">Transmembrane helix</keyword>
<dbReference type="Gene3D" id="1.20.120.1770">
    <property type="match status" value="1"/>
</dbReference>
<feature type="transmembrane region" description="Helical" evidence="12">
    <location>
        <begin position="109"/>
        <end position="128"/>
    </location>
</feature>
<comment type="caution">
    <text evidence="14">The sequence shown here is derived from an EMBL/GenBank/DDBJ whole genome shotgun (WGS) entry which is preliminary data.</text>
</comment>
<dbReference type="PANTHER" id="PTHR15422">
    <property type="entry name" value="OS05G0565100 PROTEIN"/>
    <property type="match status" value="1"/>
</dbReference>
<dbReference type="Proteomes" id="UP000283841">
    <property type="component" value="Unassembled WGS sequence"/>
</dbReference>
<organism evidence="14 15">
    <name type="scientific">Byssochlamys spectabilis</name>
    <name type="common">Paecilomyces variotii</name>
    <dbReference type="NCBI Taxonomy" id="264951"/>
    <lineage>
        <taxon>Eukaryota</taxon>
        <taxon>Fungi</taxon>
        <taxon>Dikarya</taxon>
        <taxon>Ascomycota</taxon>
        <taxon>Pezizomycotina</taxon>
        <taxon>Eurotiomycetes</taxon>
        <taxon>Eurotiomycetidae</taxon>
        <taxon>Eurotiales</taxon>
        <taxon>Thermoascaceae</taxon>
        <taxon>Paecilomyces</taxon>
    </lineage>
</organism>
<dbReference type="PROSITE" id="PS50939">
    <property type="entry name" value="CYTOCHROME_B561"/>
    <property type="match status" value="1"/>
</dbReference>
<dbReference type="VEuPathDB" id="FungiDB:C8Q69DRAFT_120585"/>
<evidence type="ECO:0000256" key="3">
    <source>
        <dbReference type="ARBA" id="ARBA00022448"/>
    </source>
</evidence>
<comment type="subcellular location">
    <subcellularLocation>
        <location evidence="2">Membrane</location>
        <topology evidence="2">Multi-pass membrane protein</topology>
    </subcellularLocation>
</comment>
<evidence type="ECO:0000256" key="6">
    <source>
        <dbReference type="ARBA" id="ARBA00022723"/>
    </source>
</evidence>
<feature type="transmembrane region" description="Helical" evidence="12">
    <location>
        <begin position="210"/>
        <end position="232"/>
    </location>
</feature>
<keyword evidence="4" id="KW-0349">Heme</keyword>
<accession>A0A443HIY8</accession>
<feature type="region of interest" description="Disordered" evidence="11">
    <location>
        <begin position="1"/>
        <end position="26"/>
    </location>
</feature>
<feature type="transmembrane region" description="Helical" evidence="12">
    <location>
        <begin position="186"/>
        <end position="204"/>
    </location>
</feature>
<evidence type="ECO:0000259" key="13">
    <source>
        <dbReference type="PROSITE" id="PS50939"/>
    </source>
</evidence>
<dbReference type="CDD" id="cd08761">
    <property type="entry name" value="Cyt_b561_CYB561D2_like"/>
    <property type="match status" value="1"/>
</dbReference>
<dbReference type="SMART" id="SM00665">
    <property type="entry name" value="B561"/>
    <property type="match status" value="1"/>
</dbReference>
<proteinExistence type="predicted"/>
<keyword evidence="3" id="KW-0813">Transport</keyword>
<gene>
    <name evidence="14" type="ORF">C8Q69DRAFT_120585</name>
</gene>
<dbReference type="GeneID" id="39594479"/>
<keyword evidence="9" id="KW-0408">Iron</keyword>
<dbReference type="GO" id="GO:0016020">
    <property type="term" value="C:membrane"/>
    <property type="evidence" value="ECO:0007669"/>
    <property type="project" value="UniProtKB-SubCell"/>
</dbReference>
<keyword evidence="10 12" id="KW-0472">Membrane</keyword>
<keyword evidence="5 12" id="KW-0812">Transmembrane</keyword>
<evidence type="ECO:0000256" key="8">
    <source>
        <dbReference type="ARBA" id="ARBA00022989"/>
    </source>
</evidence>
<feature type="transmembrane region" description="Helical" evidence="12">
    <location>
        <begin position="42"/>
        <end position="65"/>
    </location>
</feature>
<keyword evidence="7" id="KW-0249">Electron transport</keyword>
<sequence>MASATGIPEQHPTTVEAREDEPLLGTPGAVTQKEGVGIHHNLITGTATVAQAGIWILVALVWSGIFSHPLIFFSAHPLLNSSAILLQVQAILTLQPTATPKQKRIGTRVHFSLLAISNLSFIAALTIIEINKGDHPRFTSVHAILGLVTYILIALQASVGIIQYFFPSQILGSVERGKKIYKYHRLFGYFLLVLELATVAAATQTTYNQAVLGIQLWAVLVASVLVILGVGARIKKHKLGF</sequence>
<evidence type="ECO:0000256" key="2">
    <source>
        <dbReference type="ARBA" id="ARBA00004141"/>
    </source>
</evidence>
<dbReference type="EMBL" id="RCNU01000017">
    <property type="protein sequence ID" value="RWQ91726.1"/>
    <property type="molecule type" value="Genomic_DNA"/>
</dbReference>
<evidence type="ECO:0000313" key="15">
    <source>
        <dbReference type="Proteomes" id="UP000283841"/>
    </source>
</evidence>
<evidence type="ECO:0000256" key="11">
    <source>
        <dbReference type="SAM" id="MobiDB-lite"/>
    </source>
</evidence>
<evidence type="ECO:0000256" key="1">
    <source>
        <dbReference type="ARBA" id="ARBA00001970"/>
    </source>
</evidence>
<evidence type="ECO:0000256" key="9">
    <source>
        <dbReference type="ARBA" id="ARBA00023004"/>
    </source>
</evidence>
<dbReference type="GO" id="GO:0046872">
    <property type="term" value="F:metal ion binding"/>
    <property type="evidence" value="ECO:0007669"/>
    <property type="project" value="UniProtKB-KW"/>
</dbReference>
<reference evidence="14 15" key="1">
    <citation type="journal article" date="2018" name="Front. Microbiol.">
        <title>Genomic and genetic insights into a cosmopolitan fungus, Paecilomyces variotii (Eurotiales).</title>
        <authorList>
            <person name="Urquhart A.S."/>
            <person name="Mondo S.J."/>
            <person name="Makela M.R."/>
            <person name="Hane J.K."/>
            <person name="Wiebenga A."/>
            <person name="He G."/>
            <person name="Mihaltcheva S."/>
            <person name="Pangilinan J."/>
            <person name="Lipzen A."/>
            <person name="Barry K."/>
            <person name="de Vries R.P."/>
            <person name="Grigoriev I.V."/>
            <person name="Idnurm A."/>
        </authorList>
    </citation>
    <scope>NUCLEOTIDE SEQUENCE [LARGE SCALE GENOMIC DNA]</scope>
    <source>
        <strain evidence="14 15">CBS 101075</strain>
    </source>
</reference>
<evidence type="ECO:0000256" key="4">
    <source>
        <dbReference type="ARBA" id="ARBA00022617"/>
    </source>
</evidence>
<evidence type="ECO:0000256" key="5">
    <source>
        <dbReference type="ARBA" id="ARBA00022692"/>
    </source>
</evidence>
<evidence type="ECO:0000256" key="12">
    <source>
        <dbReference type="SAM" id="Phobius"/>
    </source>
</evidence>
<keyword evidence="15" id="KW-1185">Reference proteome</keyword>
<name>A0A443HIY8_BYSSP</name>
<dbReference type="AlphaFoldDB" id="A0A443HIY8"/>